<name>A0A4Z2H5Q8_9TELE</name>
<gene>
    <name evidence="2" type="ORF">EYF80_028647</name>
</gene>
<protein>
    <submittedName>
        <fullName evidence="2">Uncharacterized protein</fullName>
    </submittedName>
</protein>
<dbReference type="AlphaFoldDB" id="A0A4Z2H5Q8"/>
<sequence length="155" mass="17061">MEAGRLAPQCRPKTRPAHGTTGRPEVTEVSDADSETVSKCCTNTDHVDVDKLRGQKEGCCTLTVGLKGQLEAAALDGGIRCKVDEEVVVSSLEDRRYAGTTETVPECRSRTVWTIPELRKQNKHEPTDRQREKTKCSLLSCIQFRSLGSGRDSGR</sequence>
<evidence type="ECO:0000313" key="3">
    <source>
        <dbReference type="Proteomes" id="UP000314294"/>
    </source>
</evidence>
<keyword evidence="3" id="KW-1185">Reference proteome</keyword>
<evidence type="ECO:0000313" key="2">
    <source>
        <dbReference type="EMBL" id="TNN61139.1"/>
    </source>
</evidence>
<evidence type="ECO:0000256" key="1">
    <source>
        <dbReference type="SAM" id="MobiDB-lite"/>
    </source>
</evidence>
<accession>A0A4Z2H5Q8</accession>
<proteinExistence type="predicted"/>
<reference evidence="2 3" key="1">
    <citation type="submission" date="2019-03" db="EMBL/GenBank/DDBJ databases">
        <title>First draft genome of Liparis tanakae, snailfish: a comprehensive survey of snailfish specific genes.</title>
        <authorList>
            <person name="Kim W."/>
            <person name="Song I."/>
            <person name="Jeong J.-H."/>
            <person name="Kim D."/>
            <person name="Kim S."/>
            <person name="Ryu S."/>
            <person name="Song J.Y."/>
            <person name="Lee S.K."/>
        </authorList>
    </citation>
    <scope>NUCLEOTIDE SEQUENCE [LARGE SCALE GENOMIC DNA]</scope>
    <source>
        <tissue evidence="2">Muscle</tissue>
    </source>
</reference>
<organism evidence="2 3">
    <name type="scientific">Liparis tanakae</name>
    <name type="common">Tanaka's snailfish</name>
    <dbReference type="NCBI Taxonomy" id="230148"/>
    <lineage>
        <taxon>Eukaryota</taxon>
        <taxon>Metazoa</taxon>
        <taxon>Chordata</taxon>
        <taxon>Craniata</taxon>
        <taxon>Vertebrata</taxon>
        <taxon>Euteleostomi</taxon>
        <taxon>Actinopterygii</taxon>
        <taxon>Neopterygii</taxon>
        <taxon>Teleostei</taxon>
        <taxon>Neoteleostei</taxon>
        <taxon>Acanthomorphata</taxon>
        <taxon>Eupercaria</taxon>
        <taxon>Perciformes</taxon>
        <taxon>Cottioidei</taxon>
        <taxon>Cottales</taxon>
        <taxon>Liparidae</taxon>
        <taxon>Liparis</taxon>
    </lineage>
</organism>
<feature type="region of interest" description="Disordered" evidence="1">
    <location>
        <begin position="1"/>
        <end position="31"/>
    </location>
</feature>
<comment type="caution">
    <text evidence="2">The sequence shown here is derived from an EMBL/GenBank/DDBJ whole genome shotgun (WGS) entry which is preliminary data.</text>
</comment>
<dbReference type="Proteomes" id="UP000314294">
    <property type="component" value="Unassembled WGS sequence"/>
</dbReference>
<dbReference type="EMBL" id="SRLO01000321">
    <property type="protein sequence ID" value="TNN61139.1"/>
    <property type="molecule type" value="Genomic_DNA"/>
</dbReference>